<dbReference type="Gene3D" id="3.30.160.60">
    <property type="entry name" value="Classic Zinc Finger"/>
    <property type="match status" value="1"/>
</dbReference>
<evidence type="ECO:0000256" key="2">
    <source>
        <dbReference type="ARBA" id="ARBA00023015"/>
    </source>
</evidence>
<feature type="domain" description="C2H2-type" evidence="8">
    <location>
        <begin position="460"/>
        <end position="487"/>
    </location>
</feature>
<dbReference type="OrthoDB" id="910869at2759"/>
<keyword evidence="6" id="KW-0862">Zinc</keyword>
<accession>A0A2G9GYV6</accession>
<dbReference type="InterPro" id="IPR016177">
    <property type="entry name" value="DNA-bd_dom_sf"/>
</dbReference>
<reference evidence="10" key="1">
    <citation type="journal article" date="2018" name="Gigascience">
        <title>Genome assembly of the Pink Ipe (Handroanthus impetiginosus, Bignoniaceae), a highly valued, ecologically keystone Neotropical timber forest tree.</title>
        <authorList>
            <person name="Silva-Junior O.B."/>
            <person name="Grattapaglia D."/>
            <person name="Novaes E."/>
            <person name="Collevatti R.G."/>
        </authorList>
    </citation>
    <scope>NUCLEOTIDE SEQUENCE [LARGE SCALE GENOMIC DNA]</scope>
    <source>
        <strain evidence="10">cv. UFG-1</strain>
    </source>
</reference>
<feature type="region of interest" description="Disordered" evidence="7">
    <location>
        <begin position="151"/>
        <end position="187"/>
    </location>
</feature>
<evidence type="ECO:0000256" key="7">
    <source>
        <dbReference type="SAM" id="MobiDB-lite"/>
    </source>
</evidence>
<feature type="compositionally biased region" description="Basic and acidic residues" evidence="7">
    <location>
        <begin position="176"/>
        <end position="187"/>
    </location>
</feature>
<keyword evidence="6" id="KW-0863">Zinc-finger</keyword>
<dbReference type="GO" id="GO:0008270">
    <property type="term" value="F:zinc ion binding"/>
    <property type="evidence" value="ECO:0007669"/>
    <property type="project" value="UniProtKB-KW"/>
</dbReference>
<dbReference type="PANTHER" id="PTHR37701">
    <property type="entry name" value="METHYL-CPG-BINDING DOMAIN-CONTAINING PROTEIN 8"/>
    <property type="match status" value="1"/>
</dbReference>
<proteinExistence type="predicted"/>
<evidence type="ECO:0000256" key="4">
    <source>
        <dbReference type="ARBA" id="ARBA00023163"/>
    </source>
</evidence>
<dbReference type="STRING" id="429701.A0A2G9GYV6"/>
<keyword evidence="6" id="KW-0479">Metal-binding</keyword>
<keyword evidence="5" id="KW-0539">Nucleus</keyword>
<dbReference type="GO" id="GO:0003677">
    <property type="term" value="F:DNA binding"/>
    <property type="evidence" value="ECO:0007669"/>
    <property type="project" value="UniProtKB-KW"/>
</dbReference>
<evidence type="ECO:0000313" key="9">
    <source>
        <dbReference type="EMBL" id="PIN10454.1"/>
    </source>
</evidence>
<evidence type="ECO:0000259" key="8">
    <source>
        <dbReference type="PROSITE" id="PS50157"/>
    </source>
</evidence>
<evidence type="ECO:0000313" key="10">
    <source>
        <dbReference type="Proteomes" id="UP000231279"/>
    </source>
</evidence>
<keyword evidence="4" id="KW-0804">Transcription</keyword>
<dbReference type="Pfam" id="PF00096">
    <property type="entry name" value="zf-C2H2"/>
    <property type="match status" value="1"/>
</dbReference>
<dbReference type="InterPro" id="IPR013087">
    <property type="entry name" value="Znf_C2H2_type"/>
</dbReference>
<feature type="region of interest" description="Disordered" evidence="7">
    <location>
        <begin position="864"/>
        <end position="898"/>
    </location>
</feature>
<keyword evidence="3" id="KW-0238">DNA-binding</keyword>
<dbReference type="GO" id="GO:0005634">
    <property type="term" value="C:nucleus"/>
    <property type="evidence" value="ECO:0007669"/>
    <property type="project" value="UniProtKB-SubCell"/>
</dbReference>
<dbReference type="SMART" id="SM00355">
    <property type="entry name" value="ZnF_C2H2"/>
    <property type="match status" value="2"/>
</dbReference>
<dbReference type="PROSITE" id="PS00028">
    <property type="entry name" value="ZINC_FINGER_C2H2_1"/>
    <property type="match status" value="2"/>
</dbReference>
<dbReference type="SUPFAM" id="SSF54171">
    <property type="entry name" value="DNA-binding domain"/>
    <property type="match status" value="1"/>
</dbReference>
<comment type="caution">
    <text evidence="9">The sequence shown here is derived from an EMBL/GenBank/DDBJ whole genome shotgun (WGS) entry which is preliminary data.</text>
</comment>
<dbReference type="InterPro" id="IPR036236">
    <property type="entry name" value="Znf_C2H2_sf"/>
</dbReference>
<dbReference type="InterPro" id="IPR037472">
    <property type="entry name" value="MBD8"/>
</dbReference>
<comment type="subcellular location">
    <subcellularLocation>
        <location evidence="1">Nucleus</location>
    </subcellularLocation>
</comment>
<evidence type="ECO:0000256" key="5">
    <source>
        <dbReference type="ARBA" id="ARBA00023242"/>
    </source>
</evidence>
<sequence>MASATTAADGGSLQLDSIPIVDLRLLSQSELYSLSLCSSSAFDPSRWDDVVIPKIDRSVFNESAGSRKQTYSRLRLAPPCSSSSATPRRRTPHVRPTAASFAGVNNNNSDPENAENAQIVSLLKQLFVTDINPEELVPVKVDYSQSLPAQQFSSLPSSAPSNVGHPGQKRKRGRPRKNEHIENKQESAMDVSVVDVDNAYGFSSLNEIFVRENVEDKDREVLNRDGVAVDLMALGTVEHPYREEIRRRTEGLGTEEELLEFLKGLHGQWGSRRKKKRIVDASEFGNALPIGWRLSLSVKKKNGHVWLCCRRYISPSGLHFVSCKGVSSYLLSLHGVHLTNPHTSSQYNEIVNDADKLTSATIAHQPDPAIKDDNSKENAVSHASLLACGPASGNNEMQALTNAGDSPEGRLGEILRCNKCNVTFSEKDELLRHQSSVHRRNRYKRGVRVTDGVIIKDGKYECQFCHKTFSERRQYTGHIGAHIRYEGKTAVESPAEFVDPRSACEFSVRDSMTEGSLKSNNVVEICNAAANNRLNICSPCNKDNENVGDLNEVNGYMRVAGAVEKNPCSVAEVLLPGDGYKNVHEDTHENGCAAEIIDDGSNLQGRRSGSCSALPPNDATCGVMNSGLIENSASVEKPEQSMASKSSLLHSNNHMEEFESFVNNELNCCTRNELKLDYQNFAVNGSVVDFLGNHGSQDKDLAVSVKQQSDFQYLPCKNTGTIDKTSTSGSVASKHDEDPNGRPPTSHNDKACVQDDVPDWIGKHRVDDKCSFRTCENDGSKANDDGLSRHEEMQTAIGSVFPSWNEQENVSKKSDTEALNCPLKESAVQNPSNSKLVALSGHESMHGSENKDDAVCGRKMEKPEFDDFQNFGNGESRDPFSGNDAGLNSSSITGSEKDRKLGVCSPFATTTDKQFLTEDSMIRILNDTLEEQKQQPSGDILLSRTGVSDFSDKEYTLNKIYSAPANPPKLNEIDNAGRHGLSLSFDNLQTEMCKDTNRVEQERFQADGFNIQSFHKTYGDQTNLSIRNANVPSDQKQGRSFGIDFHDSSLNSGTQELGSNFNLAQPGRDWNEPRAQKIDPSSQNLMAGFGSSSSLSGGGGGVTADGSLRTGNEIVFQGGFDVASAPQISSSSCFSSFGLTSDKGV</sequence>
<keyword evidence="2" id="KW-0805">Transcription regulation</keyword>
<evidence type="ECO:0000256" key="1">
    <source>
        <dbReference type="ARBA" id="ARBA00004123"/>
    </source>
</evidence>
<keyword evidence="10" id="KW-1185">Reference proteome</keyword>
<dbReference type="PROSITE" id="PS50157">
    <property type="entry name" value="ZINC_FINGER_C2H2_2"/>
    <property type="match status" value="2"/>
</dbReference>
<feature type="domain" description="C2H2-type" evidence="8">
    <location>
        <begin position="415"/>
        <end position="443"/>
    </location>
</feature>
<dbReference type="SUPFAM" id="SSF57667">
    <property type="entry name" value="beta-beta-alpha zinc fingers"/>
    <property type="match status" value="1"/>
</dbReference>
<evidence type="ECO:0000256" key="3">
    <source>
        <dbReference type="ARBA" id="ARBA00023125"/>
    </source>
</evidence>
<protein>
    <recommendedName>
        <fullName evidence="8">C2H2-type domain-containing protein</fullName>
    </recommendedName>
</protein>
<gene>
    <name evidence="9" type="ORF">CDL12_16955</name>
</gene>
<name>A0A2G9GYV6_9LAMI</name>
<evidence type="ECO:0000256" key="6">
    <source>
        <dbReference type="PROSITE-ProRule" id="PRU00042"/>
    </source>
</evidence>
<organism evidence="9 10">
    <name type="scientific">Handroanthus impetiginosus</name>
    <dbReference type="NCBI Taxonomy" id="429701"/>
    <lineage>
        <taxon>Eukaryota</taxon>
        <taxon>Viridiplantae</taxon>
        <taxon>Streptophyta</taxon>
        <taxon>Embryophyta</taxon>
        <taxon>Tracheophyta</taxon>
        <taxon>Spermatophyta</taxon>
        <taxon>Magnoliopsida</taxon>
        <taxon>eudicotyledons</taxon>
        <taxon>Gunneridae</taxon>
        <taxon>Pentapetalae</taxon>
        <taxon>asterids</taxon>
        <taxon>lamiids</taxon>
        <taxon>Lamiales</taxon>
        <taxon>Bignoniaceae</taxon>
        <taxon>Crescentiina</taxon>
        <taxon>Tabebuia alliance</taxon>
        <taxon>Handroanthus</taxon>
    </lineage>
</organism>
<dbReference type="Proteomes" id="UP000231279">
    <property type="component" value="Unassembled WGS sequence"/>
</dbReference>
<dbReference type="EMBL" id="NKXS01003220">
    <property type="protein sequence ID" value="PIN10454.1"/>
    <property type="molecule type" value="Genomic_DNA"/>
</dbReference>
<feature type="region of interest" description="Disordered" evidence="7">
    <location>
        <begin position="724"/>
        <end position="753"/>
    </location>
</feature>
<dbReference type="PANTHER" id="PTHR37701:SF17">
    <property type="entry name" value="METHYL BINDING DOMAIN117"/>
    <property type="match status" value="1"/>
</dbReference>
<dbReference type="AlphaFoldDB" id="A0A2G9GYV6"/>
<feature type="compositionally biased region" description="Polar residues" evidence="7">
    <location>
        <begin position="151"/>
        <end position="161"/>
    </location>
</feature>